<dbReference type="InterPro" id="IPR016624">
    <property type="entry name" value="UCP014753"/>
</dbReference>
<accession>A0A7R7DK55</accession>
<dbReference type="PANTHER" id="PTHR35339">
    <property type="entry name" value="LINALOOL DEHYDRATASE_ISOMERASE DOMAIN-CONTAINING PROTEIN"/>
    <property type="match status" value="1"/>
</dbReference>
<dbReference type="PANTHER" id="PTHR35339:SF4">
    <property type="entry name" value="LINALOOL DEHYDRATASE_ISOMERASE DOMAIN-CONTAINING PROTEIN"/>
    <property type="match status" value="1"/>
</dbReference>
<evidence type="ECO:0000313" key="3">
    <source>
        <dbReference type="Proteomes" id="UP000611640"/>
    </source>
</evidence>
<dbReference type="InterPro" id="IPR049349">
    <property type="entry name" value="DUF2264_N"/>
</dbReference>
<dbReference type="Proteomes" id="UP000611640">
    <property type="component" value="Chromosome"/>
</dbReference>
<proteinExistence type="predicted"/>
<dbReference type="Pfam" id="PF10022">
    <property type="entry name" value="DUF2264"/>
    <property type="match status" value="1"/>
</dbReference>
<organism evidence="2 3">
    <name type="scientific">Actinocatenispora thailandica</name>
    <dbReference type="NCBI Taxonomy" id="227318"/>
    <lineage>
        <taxon>Bacteria</taxon>
        <taxon>Bacillati</taxon>
        <taxon>Actinomycetota</taxon>
        <taxon>Actinomycetes</taxon>
        <taxon>Micromonosporales</taxon>
        <taxon>Micromonosporaceae</taxon>
        <taxon>Actinocatenispora</taxon>
    </lineage>
</organism>
<keyword evidence="3" id="KW-1185">Reference proteome</keyword>
<dbReference type="EMBL" id="AP023355">
    <property type="protein sequence ID" value="BCJ33205.1"/>
    <property type="molecule type" value="Genomic_DNA"/>
</dbReference>
<name>A0A7R7DK55_9ACTN</name>
<feature type="domain" description="DUF2264" evidence="1">
    <location>
        <begin position="25"/>
        <end position="366"/>
    </location>
</feature>
<dbReference type="AlphaFoldDB" id="A0A7R7DK55"/>
<evidence type="ECO:0000313" key="2">
    <source>
        <dbReference type="EMBL" id="BCJ33205.1"/>
    </source>
</evidence>
<reference evidence="2 3" key="1">
    <citation type="submission" date="2020-08" db="EMBL/GenBank/DDBJ databases">
        <title>Whole genome shotgun sequence of Actinocatenispora thailandica NBRC 105041.</title>
        <authorList>
            <person name="Komaki H."/>
            <person name="Tamura T."/>
        </authorList>
    </citation>
    <scope>NUCLEOTIDE SEQUENCE [LARGE SCALE GENOMIC DNA]</scope>
    <source>
        <strain evidence="2 3">NBRC 105041</strain>
    </source>
</reference>
<evidence type="ECO:0000259" key="1">
    <source>
        <dbReference type="Pfam" id="PF10022"/>
    </source>
</evidence>
<protein>
    <recommendedName>
        <fullName evidence="1">DUF2264 domain-containing protein</fullName>
    </recommendedName>
</protein>
<gene>
    <name evidence="2" type="ORF">Athai_07080</name>
</gene>
<dbReference type="KEGG" id="atl:Athai_07080"/>
<dbReference type="PIRSF" id="PIRSF014753">
    <property type="entry name" value="UCP014753"/>
    <property type="match status" value="1"/>
</dbReference>
<dbReference type="RefSeq" id="WP_203960135.1">
    <property type="nucleotide sequence ID" value="NZ_AP023355.1"/>
</dbReference>
<sequence>MTDAPPYLTLPPLARSLSTRTGWGRQHWETLADHLLDSVAPYATAGGGQFRLPGRNSRSGVVSDGLEGFARTFLLAAFRIRGAAGQGVAGLIERYAAGVVAGTTPGRDDSWPAIVDRSQQMVEAASIALALHETRPWIFDRLSTAEQDNVRGWLGGFVGKRTWDNNWILFQVVTEQFLSTVDGPHDPAEIERGLDAIEPWYRGNGWYSDGAGANFDYYIGWAMHLYPLLWTRMVDDDGGRGEVYRQRLREFLAGYQHFFGADGAPVHQGRSLTYRFACAAPLWLGALFDASPLSPGQTRRLASDVVRHFVERGAPDRRGLLTLGWYEPFLPTTQSYSGPGSPYWASKGFLGLLLPPDHPVWTEPERSVHNDTADRVIALPEPGFLLSSTVHDGIVRLLNHGSDHNEAPPAPAHDDPHYAKLAYSTHTGPEVAATAWHADVDNHLALLGPDGTASRRRRIERVAIGDRFAASRHTATVGDVEYRVETATVVRGCWELRAHLVTGPAGPTVREGGYAVADRTPPATAVGDLFALARTGAAVSSALVGLAGWTGAGVHTDVEANAYGPCSATPLLRGAHPGGDAVFVGLTVLTGDAVHPEALAAGFAVRVAGRTVLVRYPDGELVRIVLGELPAGALRYQRHATDGPGASLRA</sequence>